<name>A0ABU5ZDU4_9BACL</name>
<keyword evidence="3" id="KW-1133">Transmembrane helix</keyword>
<evidence type="ECO:0000259" key="4">
    <source>
        <dbReference type="Pfam" id="PF05036"/>
    </source>
</evidence>
<reference evidence="5" key="1">
    <citation type="submission" date="2023-12" db="EMBL/GenBank/DDBJ databases">
        <title>Fervidustalea candida gen. nov., sp. nov., a novel member of the family Paenibacillaceae isolated from a geothermal area.</title>
        <authorList>
            <person name="Li W.-J."/>
            <person name="Jiao J.-Y."/>
            <person name="Chen Y."/>
        </authorList>
    </citation>
    <scope>NUCLEOTIDE SEQUENCE</scope>
    <source>
        <strain evidence="5">SYSU GA230002</strain>
    </source>
</reference>
<evidence type="ECO:0000313" key="6">
    <source>
        <dbReference type="Proteomes" id="UP001310386"/>
    </source>
</evidence>
<feature type="region of interest" description="Disordered" evidence="2">
    <location>
        <begin position="1"/>
        <end position="27"/>
    </location>
</feature>
<keyword evidence="1" id="KW-0175">Coiled coil</keyword>
<dbReference type="Gene3D" id="3.30.70.1070">
    <property type="entry name" value="Sporulation related repeat"/>
    <property type="match status" value="1"/>
</dbReference>
<dbReference type="InterPro" id="IPR007730">
    <property type="entry name" value="SPOR-like_dom"/>
</dbReference>
<evidence type="ECO:0000256" key="2">
    <source>
        <dbReference type="SAM" id="MobiDB-lite"/>
    </source>
</evidence>
<organism evidence="5 6">
    <name type="scientific">Ferviditalea candida</name>
    <dbReference type="NCBI Taxonomy" id="3108399"/>
    <lineage>
        <taxon>Bacteria</taxon>
        <taxon>Bacillati</taxon>
        <taxon>Bacillota</taxon>
        <taxon>Bacilli</taxon>
        <taxon>Bacillales</taxon>
        <taxon>Paenibacillaceae</taxon>
        <taxon>Ferviditalea</taxon>
    </lineage>
</organism>
<dbReference type="RefSeq" id="WP_371752497.1">
    <property type="nucleotide sequence ID" value="NZ_JAYJLD010000002.1"/>
</dbReference>
<dbReference type="InterPro" id="IPR036680">
    <property type="entry name" value="SPOR-like_sf"/>
</dbReference>
<dbReference type="Pfam" id="PF05036">
    <property type="entry name" value="SPOR"/>
    <property type="match status" value="1"/>
</dbReference>
<feature type="coiled-coil region" evidence="1">
    <location>
        <begin position="77"/>
        <end position="104"/>
    </location>
</feature>
<keyword evidence="6" id="KW-1185">Reference proteome</keyword>
<feature type="domain" description="SPOR" evidence="4">
    <location>
        <begin position="246"/>
        <end position="305"/>
    </location>
</feature>
<keyword evidence="3" id="KW-0812">Transmembrane</keyword>
<evidence type="ECO:0000313" key="5">
    <source>
        <dbReference type="EMBL" id="MEB3100383.1"/>
    </source>
</evidence>
<proteinExistence type="predicted"/>
<feature type="transmembrane region" description="Helical" evidence="3">
    <location>
        <begin position="162"/>
        <end position="184"/>
    </location>
</feature>
<accession>A0ABU5ZDU4</accession>
<dbReference type="EMBL" id="JAYJLD010000002">
    <property type="protein sequence ID" value="MEB3100383.1"/>
    <property type="molecule type" value="Genomic_DNA"/>
</dbReference>
<feature type="compositionally biased region" description="Basic and acidic residues" evidence="2">
    <location>
        <begin position="8"/>
        <end position="26"/>
    </location>
</feature>
<sequence length="449" mass="49390">MSKAKITYRFDPENRGGDSYSHKETGKNQGIVIPLYQNEAPLQNEGKEPPAKPGEVFSDPQMLNQFATDYGAWSSPFDMETQRLEKLIRESDALREENARRLKADRTNSSFSRNPAWDIPGPMNSETGYVQDWGRDRFGPEIVEDKVRTRYVKRSSVPWMKIITSVSGAVVTGLLFGLFVLSMFHPAGDRAADITSKDALNSAASGQTGETPAEKELSSASSPTAGQKEAAGSAAVGMLQADIPAQTYYMLQNGVFSGLEGAQNAQEELRKKGLAAVSESSGPFVVYAGMTRDRNDALALSRMLQDNNLEVYIKAYEIPGTHQLRWAGTDAQTVESYFSQAQKLIGMIGDLSLLHLEESNPTAIDTVNLDNLKSAHQSWTDTVKSLSSSVSESVRADFDQLSNAMNTAVISMEEYNKNPSKAHLWQAQTSIMEFAVTEKRMLKELSGQQ</sequence>
<evidence type="ECO:0000256" key="1">
    <source>
        <dbReference type="SAM" id="Coils"/>
    </source>
</evidence>
<keyword evidence="3" id="KW-0472">Membrane</keyword>
<evidence type="ECO:0000256" key="3">
    <source>
        <dbReference type="SAM" id="Phobius"/>
    </source>
</evidence>
<gene>
    <name evidence="5" type="ORF">VF724_01755</name>
</gene>
<dbReference type="Proteomes" id="UP001310386">
    <property type="component" value="Unassembled WGS sequence"/>
</dbReference>
<feature type="region of interest" description="Disordered" evidence="2">
    <location>
        <begin position="202"/>
        <end position="228"/>
    </location>
</feature>
<comment type="caution">
    <text evidence="5">The sequence shown here is derived from an EMBL/GenBank/DDBJ whole genome shotgun (WGS) entry which is preliminary data.</text>
</comment>
<protein>
    <submittedName>
        <fullName evidence="5">SPOR domain-containing protein</fullName>
    </submittedName>
</protein>
<dbReference type="SUPFAM" id="SSF110997">
    <property type="entry name" value="Sporulation related repeat"/>
    <property type="match status" value="1"/>
</dbReference>